<dbReference type="EMBL" id="FO082054">
    <property type="protein sequence ID" value="CCE88922.1"/>
    <property type="molecule type" value="Genomic_DNA"/>
</dbReference>
<dbReference type="OMA" id="IKFSRQN"/>
<reference evidence="1 2" key="1">
    <citation type="journal article" date="2012" name="G3 (Bethesda)">
        <title>Pichia sorbitophila, an interspecies yeast hybrid reveals early steps of genome resolution following polyploidization.</title>
        <authorList>
            <person name="Leh Louis V."/>
            <person name="Despons L."/>
            <person name="Friedrich A."/>
            <person name="Martin T."/>
            <person name="Durrens P."/>
            <person name="Casaregola S."/>
            <person name="Neuveglise C."/>
            <person name="Fairhead C."/>
            <person name="Marck C."/>
            <person name="Cruz J.A."/>
            <person name="Straub M.L."/>
            <person name="Kugler V."/>
            <person name="Sacerdot C."/>
            <person name="Uzunov Z."/>
            <person name="Thierry A."/>
            <person name="Weiss S."/>
            <person name="Bleykasten C."/>
            <person name="De Montigny J."/>
            <person name="Jacques N."/>
            <person name="Jung P."/>
            <person name="Lemaire M."/>
            <person name="Mallet S."/>
            <person name="Morel G."/>
            <person name="Richard G.F."/>
            <person name="Sarkar A."/>
            <person name="Savel G."/>
            <person name="Schacherer J."/>
            <person name="Seret M.L."/>
            <person name="Talla E."/>
            <person name="Samson G."/>
            <person name="Jubin C."/>
            <person name="Poulain J."/>
            <person name="Vacherie B."/>
            <person name="Barbe V."/>
            <person name="Pelletier E."/>
            <person name="Sherman D.J."/>
            <person name="Westhof E."/>
            <person name="Weissenbach J."/>
            <person name="Baret P.V."/>
            <person name="Wincker P."/>
            <person name="Gaillardin C."/>
            <person name="Dujon B."/>
            <person name="Souciet J.L."/>
        </authorList>
    </citation>
    <scope>NUCLEOTIDE SEQUENCE [LARGE SCALE GENOMIC DNA]</scope>
    <source>
        <strain evidence="2">ATCC MYA-4447 / BCRC 22081 / CBS 7064 / NBRC 10061 / NRRL Y-12695</strain>
    </source>
</reference>
<dbReference type="InterPro" id="IPR036249">
    <property type="entry name" value="Thioredoxin-like_sf"/>
</dbReference>
<dbReference type="STRING" id="559304.G8YLI8"/>
<organism evidence="1 2">
    <name type="scientific">Pichia sorbitophila (strain ATCC MYA-4447 / BCRC 22081 / CBS 7064 / NBRC 10061 / NRRL Y-12695)</name>
    <name type="common">Hybrid yeast</name>
    <dbReference type="NCBI Taxonomy" id="559304"/>
    <lineage>
        <taxon>Eukaryota</taxon>
        <taxon>Fungi</taxon>
        <taxon>Dikarya</taxon>
        <taxon>Ascomycota</taxon>
        <taxon>Saccharomycotina</taxon>
        <taxon>Pichiomycetes</taxon>
        <taxon>Debaryomycetaceae</taxon>
        <taxon>Millerozyma</taxon>
    </lineage>
</organism>
<evidence type="ECO:0000313" key="1">
    <source>
        <dbReference type="EMBL" id="CCE88922.1"/>
    </source>
</evidence>
<dbReference type="InParanoid" id="G8YLI8"/>
<dbReference type="SUPFAM" id="SSF52833">
    <property type="entry name" value="Thioredoxin-like"/>
    <property type="match status" value="1"/>
</dbReference>
<dbReference type="OrthoDB" id="37297at2759"/>
<dbReference type="AlphaFoldDB" id="G8YLI8"/>
<name>G8YLI8_PICSO</name>
<keyword evidence="2" id="KW-1185">Reference proteome</keyword>
<dbReference type="eggNOG" id="ENOG502S0CB">
    <property type="taxonomic scope" value="Eukaryota"/>
</dbReference>
<accession>G8YLI8</accession>
<dbReference type="Gene3D" id="3.40.30.10">
    <property type="entry name" value="Glutaredoxin"/>
    <property type="match status" value="1"/>
</dbReference>
<dbReference type="HOGENOM" id="CLU_085801_0_0_1"/>
<protein>
    <submittedName>
        <fullName evidence="1">Piso0_001714 protein</fullName>
    </submittedName>
</protein>
<gene>
    <name evidence="1" type="primary">Piso0_001714</name>
    <name evidence="1" type="ORF">GNLVRS01_PISO0F12457g</name>
</gene>
<sequence>MIGPKFATTHYFYPNRLLAAGKAHQAPHVVNVYLDYNCPFSAKIFLKLQPTVIPKLEEKHPNKFQFVFVNVVQPWHPSSVLLHEFSLVIAKLLNEHKSDNVDTNKLFWDVSRVLFENKEEFYDSAVVDMGRNETYKHISSIVFSQVKLPFSEQQVLGQLAIKKQVGKENQDNSGNAATNDLKYFTKYLRGVGVHVTPTVSIDGIVNDSISSGVEPDELVSIFEKSL</sequence>
<dbReference type="PANTHER" id="PTHR33875">
    <property type="entry name" value="OS09G0542200 PROTEIN"/>
    <property type="match status" value="1"/>
</dbReference>
<dbReference type="Proteomes" id="UP000005222">
    <property type="component" value="Chromosome F"/>
</dbReference>
<evidence type="ECO:0000313" key="2">
    <source>
        <dbReference type="Proteomes" id="UP000005222"/>
    </source>
</evidence>
<dbReference type="PANTHER" id="PTHR33875:SF2">
    <property type="entry name" value="ACR183CP"/>
    <property type="match status" value="1"/>
</dbReference>
<proteinExistence type="predicted"/>